<dbReference type="EMBL" id="SZQA01000012">
    <property type="protein sequence ID" value="TKK88180.1"/>
    <property type="molecule type" value="Genomic_DNA"/>
</dbReference>
<dbReference type="RefSeq" id="WP_137247637.1">
    <property type="nucleotide sequence ID" value="NZ_SZQA01000012.1"/>
</dbReference>
<protein>
    <recommendedName>
        <fullName evidence="5">WD40 repeat domain-containing protein</fullName>
    </recommendedName>
</protein>
<feature type="region of interest" description="Disordered" evidence="1">
    <location>
        <begin position="215"/>
        <end position="247"/>
    </location>
</feature>
<feature type="transmembrane region" description="Helical" evidence="2">
    <location>
        <begin position="36"/>
        <end position="58"/>
    </location>
</feature>
<evidence type="ECO:0000313" key="3">
    <source>
        <dbReference type="EMBL" id="TKK88180.1"/>
    </source>
</evidence>
<reference evidence="3 4" key="1">
    <citation type="submission" date="2019-04" db="EMBL/GenBank/DDBJ databases">
        <title>Herbidospora sp. NEAU-GS14.nov., a novel actinomycete isolated from soil.</title>
        <authorList>
            <person name="Han L."/>
        </authorList>
    </citation>
    <scope>NUCLEOTIDE SEQUENCE [LARGE SCALE GENOMIC DNA]</scope>
    <source>
        <strain evidence="3 4">NEAU-GS14</strain>
    </source>
</reference>
<dbReference type="Proteomes" id="UP000308705">
    <property type="component" value="Unassembled WGS sequence"/>
</dbReference>
<dbReference type="AlphaFoldDB" id="A0A4U3MH99"/>
<keyword evidence="2" id="KW-0812">Transmembrane</keyword>
<dbReference type="OrthoDB" id="4303889at2"/>
<organism evidence="3 4">
    <name type="scientific">Herbidospora galbida</name>
    <dbReference type="NCBI Taxonomy" id="2575442"/>
    <lineage>
        <taxon>Bacteria</taxon>
        <taxon>Bacillati</taxon>
        <taxon>Actinomycetota</taxon>
        <taxon>Actinomycetes</taxon>
        <taxon>Streptosporangiales</taxon>
        <taxon>Streptosporangiaceae</taxon>
        <taxon>Herbidospora</taxon>
    </lineage>
</organism>
<evidence type="ECO:0000256" key="1">
    <source>
        <dbReference type="SAM" id="MobiDB-lite"/>
    </source>
</evidence>
<feature type="region of interest" description="Disordered" evidence="1">
    <location>
        <begin position="68"/>
        <end position="91"/>
    </location>
</feature>
<evidence type="ECO:0000313" key="4">
    <source>
        <dbReference type="Proteomes" id="UP000308705"/>
    </source>
</evidence>
<sequence length="390" mass="43149">MNEDTMIKEGLRDWAEEVRVPGDLADRALRARRTRLFGFAGSGAVLVAVAVTAVVTLLPGASPDRTIVAERPRPAASPAPTTVHSDTENDPPVNLVAAGPWAVGSYYSTEWVDTGRGTETLRYTWSVYDQGKGRYVRTPYQWVDVLPGMGLAAVLEGDLPSRRLGLLDLTTMTYTRWYDLEDAAGSVYWSPDGSKLVATTYSAPPDETKWTDAKRTSGEHVPQSRTGFHVINPNAGTRTWRPLPPDPDAMGSREDLRWDDDSTRLWATKITGGGRWLYDTEGVRLGSEEDYPRRMNEAGVSPNGRLRAGPAGLPTKVTDVETGEVVGRQRMLQLWAWVDDDHLIGLGCARDCDNEFDNALVMVSVDGKETVQLASYRDSRNSWRPILVRR</sequence>
<name>A0A4U3MH99_9ACTN</name>
<gene>
    <name evidence="3" type="ORF">FDA94_14835</name>
</gene>
<proteinExistence type="predicted"/>
<keyword evidence="4" id="KW-1185">Reference proteome</keyword>
<keyword evidence="2" id="KW-0472">Membrane</keyword>
<keyword evidence="2" id="KW-1133">Transmembrane helix</keyword>
<feature type="region of interest" description="Disordered" evidence="1">
    <location>
        <begin position="297"/>
        <end position="316"/>
    </location>
</feature>
<evidence type="ECO:0000256" key="2">
    <source>
        <dbReference type="SAM" id="Phobius"/>
    </source>
</evidence>
<comment type="caution">
    <text evidence="3">The sequence shown here is derived from an EMBL/GenBank/DDBJ whole genome shotgun (WGS) entry which is preliminary data.</text>
</comment>
<accession>A0A4U3MH99</accession>
<evidence type="ECO:0008006" key="5">
    <source>
        <dbReference type="Google" id="ProtNLM"/>
    </source>
</evidence>
<dbReference type="SUPFAM" id="SSF82171">
    <property type="entry name" value="DPP6 N-terminal domain-like"/>
    <property type="match status" value="1"/>
</dbReference>